<organism evidence="2 3">
    <name type="scientific">Limosilactobacillus reuteri</name>
    <name type="common">Lactobacillus reuteri</name>
    <dbReference type="NCBI Taxonomy" id="1598"/>
    <lineage>
        <taxon>Bacteria</taxon>
        <taxon>Bacillati</taxon>
        <taxon>Bacillota</taxon>
        <taxon>Bacilli</taxon>
        <taxon>Lactobacillales</taxon>
        <taxon>Lactobacillaceae</taxon>
        <taxon>Limosilactobacillus</taxon>
    </lineage>
</organism>
<protein>
    <recommendedName>
        <fullName evidence="1">Hint domain-containing protein</fullName>
    </recommendedName>
</protein>
<gene>
    <name evidence="2" type="ORF">NX099_00465</name>
</gene>
<dbReference type="NCBIfam" id="TIGR01443">
    <property type="entry name" value="intein_Cterm"/>
    <property type="match status" value="1"/>
</dbReference>
<dbReference type="InterPro" id="IPR036844">
    <property type="entry name" value="Hint_dom_sf"/>
</dbReference>
<dbReference type="SMART" id="SM00305">
    <property type="entry name" value="HintC"/>
    <property type="match status" value="1"/>
</dbReference>
<dbReference type="InterPro" id="IPR003586">
    <property type="entry name" value="Hint_dom_C"/>
</dbReference>
<feature type="domain" description="Hint" evidence="1">
    <location>
        <begin position="4"/>
        <end position="50"/>
    </location>
</feature>
<sequence length="82" mass="9484">MQQSSQIKGVKVKSIKFVGYEDVYNMEVDNHHNFSVNGGFIVHNCMDALRYAVRQYMDMYDGSMGVDWGNQYHIAREMGLDI</sequence>
<proteinExistence type="predicted"/>
<accession>A0AAW8ZZS9</accession>
<dbReference type="AlphaFoldDB" id="A0AAW8ZZS9"/>
<dbReference type="SUPFAM" id="SSF51294">
    <property type="entry name" value="Hedgehog/intein (Hint) domain"/>
    <property type="match status" value="1"/>
</dbReference>
<dbReference type="RefSeq" id="WP_317848804.1">
    <property type="nucleotide sequence ID" value="NZ_JAOTNP010000002.1"/>
</dbReference>
<dbReference type="PROSITE" id="PS50818">
    <property type="entry name" value="INTEIN_C_TER"/>
    <property type="match status" value="1"/>
</dbReference>
<dbReference type="EMBL" id="JAOTNP010000002">
    <property type="protein sequence ID" value="MDV8945882.1"/>
    <property type="molecule type" value="Genomic_DNA"/>
</dbReference>
<evidence type="ECO:0000313" key="2">
    <source>
        <dbReference type="EMBL" id="MDV8945882.1"/>
    </source>
</evidence>
<name>A0AAW8ZZS9_LIMRT</name>
<dbReference type="Proteomes" id="UP001286376">
    <property type="component" value="Unassembled WGS sequence"/>
</dbReference>
<evidence type="ECO:0000259" key="1">
    <source>
        <dbReference type="SMART" id="SM00305"/>
    </source>
</evidence>
<dbReference type="InterPro" id="IPR030934">
    <property type="entry name" value="Intein_C"/>
</dbReference>
<dbReference type="Gene3D" id="2.170.16.10">
    <property type="entry name" value="Hedgehog/Intein (Hint) domain"/>
    <property type="match status" value="1"/>
</dbReference>
<evidence type="ECO:0000313" key="3">
    <source>
        <dbReference type="Proteomes" id="UP001286376"/>
    </source>
</evidence>
<reference evidence="2 3" key="1">
    <citation type="journal article" date="2022" name="Front. Cell. Infect. Microbiol.">
        <title>The probiotic and immunomodulation effects of Limosilactobacillus reuteri RGW1 isolated from calf feces.</title>
        <authorList>
            <person name="Huang K."/>
            <person name="Shi W."/>
            <person name="Yang B."/>
            <person name="Wang J."/>
        </authorList>
    </citation>
    <scope>NUCLEOTIDE SEQUENCE [LARGE SCALE GENOMIC DNA]</scope>
    <source>
        <strain evidence="2 3">RGW1</strain>
    </source>
</reference>
<comment type="caution">
    <text evidence="2">The sequence shown here is derived from an EMBL/GenBank/DDBJ whole genome shotgun (WGS) entry which is preliminary data.</text>
</comment>